<protein>
    <submittedName>
        <fullName evidence="2">DNA binding domain-containing protein, excisionase family</fullName>
    </submittedName>
</protein>
<dbReference type="RefSeq" id="WP_074831453.1">
    <property type="nucleotide sequence ID" value="NZ_FNTI01000001.1"/>
</dbReference>
<reference evidence="2 3" key="1">
    <citation type="submission" date="2016-10" db="EMBL/GenBank/DDBJ databases">
        <authorList>
            <person name="de Groot N.N."/>
        </authorList>
    </citation>
    <scope>NUCLEOTIDE SEQUENCE [LARGE SCALE GENOMIC DNA]</scope>
    <source>
        <strain evidence="2 3">GAS522</strain>
    </source>
</reference>
<dbReference type="Pfam" id="PF12728">
    <property type="entry name" value="HTH_17"/>
    <property type="match status" value="1"/>
</dbReference>
<evidence type="ECO:0000313" key="3">
    <source>
        <dbReference type="Proteomes" id="UP000183208"/>
    </source>
</evidence>
<evidence type="ECO:0000259" key="1">
    <source>
        <dbReference type="Pfam" id="PF12728"/>
    </source>
</evidence>
<dbReference type="AlphaFoldDB" id="A0A1H4ZVY3"/>
<evidence type="ECO:0000313" key="2">
    <source>
        <dbReference type="EMBL" id="SED33674.1"/>
    </source>
</evidence>
<dbReference type="Proteomes" id="UP000183208">
    <property type="component" value="Unassembled WGS sequence"/>
</dbReference>
<dbReference type="OrthoDB" id="8250898at2"/>
<organism evidence="2 3">
    <name type="scientific">Bradyrhizobium lablabi</name>
    <dbReference type="NCBI Taxonomy" id="722472"/>
    <lineage>
        <taxon>Bacteria</taxon>
        <taxon>Pseudomonadati</taxon>
        <taxon>Pseudomonadota</taxon>
        <taxon>Alphaproteobacteria</taxon>
        <taxon>Hyphomicrobiales</taxon>
        <taxon>Nitrobacteraceae</taxon>
        <taxon>Bradyrhizobium</taxon>
    </lineage>
</organism>
<sequence length="84" mass="9462">MSRAASIAFEAPLVASPNQTMRAIQVSRKKLYELINTGELESYTEGKSRRITVKSINDYIERRLAAEAVRRGRVASYGDDQSRL</sequence>
<gene>
    <name evidence="2" type="ORF">SAMN05444171_3835</name>
</gene>
<dbReference type="InterPro" id="IPR041657">
    <property type="entry name" value="HTH_17"/>
</dbReference>
<dbReference type="EMBL" id="FNTI01000001">
    <property type="protein sequence ID" value="SED33674.1"/>
    <property type="molecule type" value="Genomic_DNA"/>
</dbReference>
<proteinExistence type="predicted"/>
<feature type="domain" description="Helix-turn-helix" evidence="1">
    <location>
        <begin position="17"/>
        <end position="63"/>
    </location>
</feature>
<name>A0A1H4ZVY3_9BRAD</name>
<accession>A0A1H4ZVY3</accession>